<feature type="compositionally biased region" description="Basic and acidic residues" evidence="10">
    <location>
        <begin position="379"/>
        <end position="397"/>
    </location>
</feature>
<dbReference type="InterPro" id="IPR017923">
    <property type="entry name" value="TFIIS_N"/>
</dbReference>
<dbReference type="FunFam" id="1.20.930.10:FF:000001">
    <property type="entry name" value="IWS1, SUPT6H interacting protein"/>
    <property type="match status" value="1"/>
</dbReference>
<accession>A0A7R9PWN2</accession>
<feature type="compositionally biased region" description="Acidic residues" evidence="10">
    <location>
        <begin position="12"/>
        <end position="23"/>
    </location>
</feature>
<dbReference type="GO" id="GO:0006397">
    <property type="term" value="P:mRNA processing"/>
    <property type="evidence" value="ECO:0007669"/>
    <property type="project" value="UniProtKB-KW"/>
</dbReference>
<dbReference type="GO" id="GO:0008380">
    <property type="term" value="P:RNA splicing"/>
    <property type="evidence" value="ECO:0007669"/>
    <property type="project" value="UniProtKB-KW"/>
</dbReference>
<evidence type="ECO:0000313" key="13">
    <source>
        <dbReference type="Proteomes" id="UP000759131"/>
    </source>
</evidence>
<keyword evidence="4" id="KW-0805">Transcription regulation</keyword>
<dbReference type="Gene3D" id="1.20.930.10">
    <property type="entry name" value="Conserved domain common to transcription factors TFIIS, elongin A, CRSP70"/>
    <property type="match status" value="1"/>
</dbReference>
<keyword evidence="6" id="KW-0508">mRNA splicing</keyword>
<dbReference type="InterPro" id="IPR051037">
    <property type="entry name" value="RNAPII_TF_IWS1"/>
</dbReference>
<proteinExistence type="inferred from homology"/>
<dbReference type="Pfam" id="PF08711">
    <property type="entry name" value="Med26"/>
    <property type="match status" value="1"/>
</dbReference>
<evidence type="ECO:0000256" key="6">
    <source>
        <dbReference type="ARBA" id="ARBA00023187"/>
    </source>
</evidence>
<dbReference type="EMBL" id="OC856386">
    <property type="protein sequence ID" value="CAD7623676.1"/>
    <property type="molecule type" value="Genomic_DNA"/>
</dbReference>
<sequence>MSAETIVRDIFGDSDDSEDEFEGFEGKKSTADKRQDDSDNEKDSQSDGDEDNGVDRRRDDEAVKSDNEDNDDSEDRDGSQTKDNNEDNVDERNDSQEVVPDVSSDDESDGERKPKGDELVYDFDIMLQRKREENYRRRKRKNIDIINDNDDVIAEMIQQMKQAADDDFELNKNRMTATRKLKMLSLVVTQLRKLDLREAFLDAGVLGVITDWLTRLPDGSLPHLQIRDNMLKILVEFNIDDVERIKASGIGKAVMYLFKHPKETKDNRRIASQLIASWSRPIFNLDTDFHSISKDEREKRDVEHMNKTKRIRSDSTEGESPAPTPTKQKPAEEKNLIKPGEKGWVPRARVPMPSMRDYVVRPKSSGDIDLNRSSSSQKRMSDNRIDKHLKNFREKQKASKAQRAVPISIEGRKMAL</sequence>
<feature type="compositionally biased region" description="Basic and acidic residues" evidence="10">
    <location>
        <begin position="76"/>
        <end position="95"/>
    </location>
</feature>
<evidence type="ECO:0000256" key="5">
    <source>
        <dbReference type="ARBA" id="ARBA00023163"/>
    </source>
</evidence>
<keyword evidence="13" id="KW-1185">Reference proteome</keyword>
<gene>
    <name evidence="12" type="ORF">OSB1V03_LOCUS4128</name>
</gene>
<dbReference type="GO" id="GO:0016973">
    <property type="term" value="P:poly(A)+ mRNA export from nucleus"/>
    <property type="evidence" value="ECO:0007669"/>
    <property type="project" value="TreeGrafter"/>
</dbReference>
<keyword evidence="3" id="KW-0509">mRNA transport</keyword>
<dbReference type="InterPro" id="IPR035441">
    <property type="entry name" value="TFIIS/LEDGF_dom_sf"/>
</dbReference>
<protein>
    <recommendedName>
        <fullName evidence="11">TFIIS N-terminal domain-containing protein</fullName>
    </recommendedName>
</protein>
<keyword evidence="7 9" id="KW-0539">Nucleus</keyword>
<reference evidence="12" key="1">
    <citation type="submission" date="2020-11" db="EMBL/GenBank/DDBJ databases">
        <authorList>
            <person name="Tran Van P."/>
        </authorList>
    </citation>
    <scope>NUCLEOTIDE SEQUENCE</scope>
</reference>
<feature type="compositionally biased region" description="Basic and acidic residues" evidence="10">
    <location>
        <begin position="1"/>
        <end position="11"/>
    </location>
</feature>
<name>A0A7R9PWN2_9ACAR</name>
<evidence type="ECO:0000256" key="7">
    <source>
        <dbReference type="ARBA" id="ARBA00023242"/>
    </source>
</evidence>
<evidence type="ECO:0000256" key="2">
    <source>
        <dbReference type="ARBA" id="ARBA00022664"/>
    </source>
</evidence>
<keyword evidence="2" id="KW-0507">mRNA processing</keyword>
<dbReference type="PANTHER" id="PTHR46010:SF1">
    <property type="entry name" value="PROTEIN IWS1 HOMOLOG"/>
    <property type="match status" value="1"/>
</dbReference>
<evidence type="ECO:0000256" key="1">
    <source>
        <dbReference type="ARBA" id="ARBA00022448"/>
    </source>
</evidence>
<comment type="subcellular location">
    <subcellularLocation>
        <location evidence="9">Nucleus</location>
    </subcellularLocation>
</comment>
<dbReference type="PANTHER" id="PTHR46010">
    <property type="entry name" value="PROTEIN IWS1 HOMOLOG"/>
    <property type="match status" value="1"/>
</dbReference>
<feature type="region of interest" description="Disordered" evidence="10">
    <location>
        <begin position="296"/>
        <end position="416"/>
    </location>
</feature>
<feature type="compositionally biased region" description="Basic and acidic residues" evidence="10">
    <location>
        <begin position="296"/>
        <end position="315"/>
    </location>
</feature>
<evidence type="ECO:0000256" key="10">
    <source>
        <dbReference type="SAM" id="MobiDB-lite"/>
    </source>
</evidence>
<feature type="compositionally biased region" description="Basic and acidic residues" evidence="10">
    <location>
        <begin position="24"/>
        <end position="45"/>
    </location>
</feature>
<feature type="domain" description="TFIIS N-terminal" evidence="11">
    <location>
        <begin position="207"/>
        <end position="285"/>
    </location>
</feature>
<dbReference type="Proteomes" id="UP000759131">
    <property type="component" value="Unassembled WGS sequence"/>
</dbReference>
<feature type="region of interest" description="Disordered" evidence="10">
    <location>
        <begin position="1"/>
        <end position="117"/>
    </location>
</feature>
<feature type="compositionally biased region" description="Basic and acidic residues" evidence="10">
    <location>
        <begin position="329"/>
        <end position="341"/>
    </location>
</feature>
<evidence type="ECO:0000256" key="4">
    <source>
        <dbReference type="ARBA" id="ARBA00023015"/>
    </source>
</evidence>
<feature type="compositionally biased region" description="Basic and acidic residues" evidence="10">
    <location>
        <begin position="53"/>
        <end position="67"/>
    </location>
</feature>
<dbReference type="PROSITE" id="PS51319">
    <property type="entry name" value="TFIIS_N"/>
    <property type="match status" value="1"/>
</dbReference>
<dbReference type="EMBL" id="CAJPIZ010001811">
    <property type="protein sequence ID" value="CAG2104106.1"/>
    <property type="molecule type" value="Genomic_DNA"/>
</dbReference>
<dbReference type="GO" id="GO:0005634">
    <property type="term" value="C:nucleus"/>
    <property type="evidence" value="ECO:0007669"/>
    <property type="project" value="UniProtKB-SubCell"/>
</dbReference>
<evidence type="ECO:0000313" key="12">
    <source>
        <dbReference type="EMBL" id="CAD7623676.1"/>
    </source>
</evidence>
<keyword evidence="5" id="KW-0804">Transcription</keyword>
<feature type="compositionally biased region" description="Basic and acidic residues" evidence="10">
    <location>
        <begin position="358"/>
        <end position="370"/>
    </location>
</feature>
<evidence type="ECO:0000259" key="11">
    <source>
        <dbReference type="PROSITE" id="PS51319"/>
    </source>
</evidence>
<evidence type="ECO:0000256" key="8">
    <source>
        <dbReference type="ARBA" id="ARBA00037992"/>
    </source>
</evidence>
<dbReference type="OrthoDB" id="21124at2759"/>
<comment type="similarity">
    <text evidence="8">Belongs to the IWS1 family.</text>
</comment>
<evidence type="ECO:0000256" key="9">
    <source>
        <dbReference type="PROSITE-ProRule" id="PRU00649"/>
    </source>
</evidence>
<organism evidence="12">
    <name type="scientific">Medioppia subpectinata</name>
    <dbReference type="NCBI Taxonomy" id="1979941"/>
    <lineage>
        <taxon>Eukaryota</taxon>
        <taxon>Metazoa</taxon>
        <taxon>Ecdysozoa</taxon>
        <taxon>Arthropoda</taxon>
        <taxon>Chelicerata</taxon>
        <taxon>Arachnida</taxon>
        <taxon>Acari</taxon>
        <taxon>Acariformes</taxon>
        <taxon>Sarcoptiformes</taxon>
        <taxon>Oribatida</taxon>
        <taxon>Brachypylina</taxon>
        <taxon>Oppioidea</taxon>
        <taxon>Oppiidae</taxon>
        <taxon>Medioppia</taxon>
    </lineage>
</organism>
<evidence type="ECO:0000256" key="3">
    <source>
        <dbReference type="ARBA" id="ARBA00022816"/>
    </source>
</evidence>
<keyword evidence="1" id="KW-0813">Transport</keyword>
<dbReference type="AlphaFoldDB" id="A0A7R9PWN2"/>